<dbReference type="Proteomes" id="UP001144256">
    <property type="component" value="Unassembled WGS sequence"/>
</dbReference>
<comment type="caution">
    <text evidence="2">The sequence shown here is derived from an EMBL/GenBank/DDBJ whole genome shotgun (WGS) entry which is preliminary data.</text>
</comment>
<evidence type="ECO:0000256" key="1">
    <source>
        <dbReference type="SAM" id="Phobius"/>
    </source>
</evidence>
<dbReference type="RefSeq" id="WP_281813883.1">
    <property type="nucleotide sequence ID" value="NZ_BRLB01000002.1"/>
</dbReference>
<keyword evidence="3" id="KW-1185">Reference proteome</keyword>
<keyword evidence="1" id="KW-0472">Membrane</keyword>
<feature type="transmembrane region" description="Helical" evidence="1">
    <location>
        <begin position="272"/>
        <end position="289"/>
    </location>
</feature>
<evidence type="ECO:0000313" key="3">
    <source>
        <dbReference type="Proteomes" id="UP001144256"/>
    </source>
</evidence>
<reference evidence="2" key="1">
    <citation type="submission" date="2022-06" db="EMBL/GenBank/DDBJ databases">
        <title>Vallitalea longa sp. nov., an anaerobic bacterium isolated from marine sediment.</title>
        <authorList>
            <person name="Hirano S."/>
            <person name="Terahara T."/>
            <person name="Mori K."/>
            <person name="Hamada M."/>
            <person name="Matsumoto R."/>
            <person name="Kobayashi T."/>
        </authorList>
    </citation>
    <scope>NUCLEOTIDE SEQUENCE</scope>
    <source>
        <strain evidence="2">SH18-1</strain>
    </source>
</reference>
<gene>
    <name evidence="2" type="ORF">SH1V18_14080</name>
</gene>
<name>A0A9W5YAQ7_9FIRM</name>
<keyword evidence="1" id="KW-0812">Transmembrane</keyword>
<feature type="transmembrane region" description="Helical" evidence="1">
    <location>
        <begin position="173"/>
        <end position="193"/>
    </location>
</feature>
<feature type="transmembrane region" description="Helical" evidence="1">
    <location>
        <begin position="213"/>
        <end position="234"/>
    </location>
</feature>
<protein>
    <submittedName>
        <fullName evidence="2">Uncharacterized protein</fullName>
    </submittedName>
</protein>
<feature type="transmembrane region" description="Helical" evidence="1">
    <location>
        <begin position="85"/>
        <end position="104"/>
    </location>
</feature>
<evidence type="ECO:0000313" key="2">
    <source>
        <dbReference type="EMBL" id="GKX28928.1"/>
    </source>
</evidence>
<proteinExistence type="predicted"/>
<organism evidence="2 3">
    <name type="scientific">Vallitalea longa</name>
    <dbReference type="NCBI Taxonomy" id="2936439"/>
    <lineage>
        <taxon>Bacteria</taxon>
        <taxon>Bacillati</taxon>
        <taxon>Bacillota</taxon>
        <taxon>Clostridia</taxon>
        <taxon>Lachnospirales</taxon>
        <taxon>Vallitaleaceae</taxon>
        <taxon>Vallitalea</taxon>
    </lineage>
</organism>
<dbReference type="EMBL" id="BRLB01000002">
    <property type="protein sequence ID" value="GKX28928.1"/>
    <property type="molecule type" value="Genomic_DNA"/>
</dbReference>
<feature type="transmembrane region" description="Helical" evidence="1">
    <location>
        <begin position="116"/>
        <end position="138"/>
    </location>
</feature>
<feature type="transmembrane region" description="Helical" evidence="1">
    <location>
        <begin position="241"/>
        <end position="260"/>
    </location>
</feature>
<accession>A0A9W5YAQ7</accession>
<dbReference type="AlphaFoldDB" id="A0A9W5YAQ7"/>
<sequence>MDNNQLIENYVDSIVYELDIKNRKEIKEELESVILHILTVECGSETPQKEDVLRVLKRLGNTNFNSKRHFISGIYYHKYKITVRTLVFITCVIITLINLTDYLINHIDSYEFISNIFVYNVIGISIVFTGITIFYCLLERYRMNFEKEIFYSTCSDKTELIKDKDRIQIYEPILDIIISLLFTVIFTGKFSFVEKMFRNTGVYYMIDFKELNKLWYLIVSVGILGIVIAIVKIIDGRYTKRVMVVSIAINLLMIMVTIIICNENTVLSKFNLVRLIIITVIVGDTVITMKKGLKEKDAISNNHISQ</sequence>
<keyword evidence="1" id="KW-1133">Transmembrane helix</keyword>